<evidence type="ECO:0000256" key="3">
    <source>
        <dbReference type="ARBA" id="ARBA00022737"/>
    </source>
</evidence>
<accession>A0ABQ6MBE9</accession>
<dbReference type="PROSITE" id="PS51770">
    <property type="entry name" value="HOTDOG_ACOT"/>
    <property type="match status" value="2"/>
</dbReference>
<proteinExistence type="predicted"/>
<evidence type="ECO:0000259" key="9">
    <source>
        <dbReference type="PROSITE" id="PS51770"/>
    </source>
</evidence>
<comment type="caution">
    <text evidence="10">The sequence shown here is derived from an EMBL/GenBank/DDBJ whole genome shotgun (WGS) entry which is preliminary data.</text>
</comment>
<dbReference type="Pfam" id="PF01852">
    <property type="entry name" value="START"/>
    <property type="match status" value="1"/>
</dbReference>
<evidence type="ECO:0000256" key="4">
    <source>
        <dbReference type="ARBA" id="ARBA00022801"/>
    </source>
</evidence>
<feature type="domain" description="HotDog ACOT-type" evidence="9">
    <location>
        <begin position="44"/>
        <end position="154"/>
    </location>
</feature>
<dbReference type="SMART" id="SM00234">
    <property type="entry name" value="START"/>
    <property type="match status" value="1"/>
</dbReference>
<gene>
    <name evidence="10" type="ORF">TeGR_g3364</name>
</gene>
<evidence type="ECO:0000256" key="1">
    <source>
        <dbReference type="ARBA" id="ARBA00000295"/>
    </source>
</evidence>
<dbReference type="Gene3D" id="3.30.530.20">
    <property type="match status" value="1"/>
</dbReference>
<keyword evidence="6" id="KW-0443">Lipid metabolism</keyword>
<dbReference type="InterPro" id="IPR006683">
    <property type="entry name" value="Thioestr_dom"/>
</dbReference>
<dbReference type="EMBL" id="BRYB01001315">
    <property type="protein sequence ID" value="GMI23046.1"/>
    <property type="molecule type" value="Genomic_DNA"/>
</dbReference>
<feature type="domain" description="HotDog ACOT-type" evidence="9">
    <location>
        <begin position="268"/>
        <end position="386"/>
    </location>
</feature>
<evidence type="ECO:0000313" key="10">
    <source>
        <dbReference type="EMBL" id="GMI23046.1"/>
    </source>
</evidence>
<dbReference type="PANTHER" id="PTHR11049:SF16">
    <property type="entry name" value="PROTEIN VDLD"/>
    <property type="match status" value="1"/>
</dbReference>
<dbReference type="InterPro" id="IPR029069">
    <property type="entry name" value="HotDog_dom_sf"/>
</dbReference>
<organism evidence="10 11">
    <name type="scientific">Tetraparma gracilis</name>
    <dbReference type="NCBI Taxonomy" id="2962635"/>
    <lineage>
        <taxon>Eukaryota</taxon>
        <taxon>Sar</taxon>
        <taxon>Stramenopiles</taxon>
        <taxon>Ochrophyta</taxon>
        <taxon>Bolidophyceae</taxon>
        <taxon>Parmales</taxon>
        <taxon>Triparmaceae</taxon>
        <taxon>Tetraparma</taxon>
    </lineage>
</organism>
<dbReference type="PANTHER" id="PTHR11049">
    <property type="entry name" value="ACYL COENZYME A THIOESTER HYDROLASE"/>
    <property type="match status" value="1"/>
</dbReference>
<comment type="catalytic activity">
    <reaction evidence="1">
        <text>butanoyl-CoA + H2O = butanoate + CoA + H(+)</text>
        <dbReference type="Rhea" id="RHEA:40111"/>
        <dbReference type="ChEBI" id="CHEBI:15377"/>
        <dbReference type="ChEBI" id="CHEBI:15378"/>
        <dbReference type="ChEBI" id="CHEBI:17968"/>
        <dbReference type="ChEBI" id="CHEBI:57287"/>
        <dbReference type="ChEBI" id="CHEBI:57371"/>
    </reaction>
    <physiologicalReaction direction="left-to-right" evidence="1">
        <dbReference type="Rhea" id="RHEA:40112"/>
    </physiologicalReaction>
</comment>
<evidence type="ECO:0000313" key="11">
    <source>
        <dbReference type="Proteomes" id="UP001165060"/>
    </source>
</evidence>
<dbReference type="CDD" id="cd03442">
    <property type="entry name" value="BFIT_BACH"/>
    <property type="match status" value="2"/>
</dbReference>
<dbReference type="PROSITE" id="PS50848">
    <property type="entry name" value="START"/>
    <property type="match status" value="1"/>
</dbReference>
<dbReference type="InterPro" id="IPR023393">
    <property type="entry name" value="START-like_dom_sf"/>
</dbReference>
<feature type="domain" description="START" evidence="8">
    <location>
        <begin position="445"/>
        <end position="607"/>
    </location>
</feature>
<dbReference type="SUPFAM" id="SSF54637">
    <property type="entry name" value="Thioesterase/thiol ester dehydrase-isomerase"/>
    <property type="match status" value="2"/>
</dbReference>
<keyword evidence="5" id="KW-0276">Fatty acid metabolism</keyword>
<dbReference type="SUPFAM" id="SSF55961">
    <property type="entry name" value="Bet v1-like"/>
    <property type="match status" value="1"/>
</dbReference>
<evidence type="ECO:0000256" key="6">
    <source>
        <dbReference type="ARBA" id="ARBA00023098"/>
    </source>
</evidence>
<evidence type="ECO:0000256" key="2">
    <source>
        <dbReference type="ARBA" id="ARBA00004872"/>
    </source>
</evidence>
<dbReference type="Pfam" id="PF03061">
    <property type="entry name" value="4HBT"/>
    <property type="match status" value="2"/>
</dbReference>
<dbReference type="InterPro" id="IPR033120">
    <property type="entry name" value="HOTDOG_ACOT"/>
</dbReference>
<evidence type="ECO:0000256" key="7">
    <source>
        <dbReference type="SAM" id="MobiDB-lite"/>
    </source>
</evidence>
<protein>
    <submittedName>
        <fullName evidence="10">Uncharacterized protein</fullName>
    </submittedName>
</protein>
<feature type="compositionally biased region" description="Polar residues" evidence="7">
    <location>
        <begin position="216"/>
        <end position="233"/>
    </location>
</feature>
<keyword evidence="3" id="KW-0677">Repeat</keyword>
<dbReference type="InterPro" id="IPR002913">
    <property type="entry name" value="START_lipid-bd_dom"/>
</dbReference>
<feature type="region of interest" description="Disordered" evidence="7">
    <location>
        <begin position="15"/>
        <end position="38"/>
    </location>
</feature>
<keyword evidence="4" id="KW-0378">Hydrolase</keyword>
<dbReference type="CDD" id="cd00177">
    <property type="entry name" value="START"/>
    <property type="match status" value="1"/>
</dbReference>
<reference evidence="10 11" key="1">
    <citation type="journal article" date="2023" name="Commun. Biol.">
        <title>Genome analysis of Parmales, the sister group of diatoms, reveals the evolutionary specialization of diatoms from phago-mixotrophs to photoautotrophs.</title>
        <authorList>
            <person name="Ban H."/>
            <person name="Sato S."/>
            <person name="Yoshikawa S."/>
            <person name="Yamada K."/>
            <person name="Nakamura Y."/>
            <person name="Ichinomiya M."/>
            <person name="Sato N."/>
            <person name="Blanc-Mathieu R."/>
            <person name="Endo H."/>
            <person name="Kuwata A."/>
            <person name="Ogata H."/>
        </authorList>
    </citation>
    <scope>NUCLEOTIDE SEQUENCE [LARGE SCALE GENOMIC DNA]</scope>
</reference>
<feature type="region of interest" description="Disordered" evidence="7">
    <location>
        <begin position="195"/>
        <end position="262"/>
    </location>
</feature>
<dbReference type="Proteomes" id="UP001165060">
    <property type="component" value="Unassembled WGS sequence"/>
</dbReference>
<sequence length="670" mass="73587">MGNCGLNVDREFDDAFSSVGPTTPSKSPARKQSLSSSLIPTGVSESRVHFYELVSQHHTDSRGIVLAGHILRWMDICACQSAEKHGSLSSVTLSMDDLTFDKPIYAGSTVEISAQVNNAFNTSMEVGVEVTTNDCGREVVHCQGYFTFVSLGETTKRPVKIPKVIPETEQERDNFIMAKERRAVRFKRKDMVEKLMQEDHRRNSLTSPKELLRQGSVPSLSTASSVDNKTPSEWTGAKKRTSMLRRTSEWVTGGAQAKGASPVARPMGLSAISMTKIVLPSDANHMGNTFGGNVMAWMDNAATVAALRHCRHSPELSSLAVVTINVDAMAFLGSSQCGDRITCYAQVNRAFGSTMEVGVRVEAQKLGGQVRHINTGYLTIMTIDTATNKPAALPKVEAETTHQVQQYERALGRRRLRMERKKLGGGAEGKGGGLAWTWSSEMSQEISTANIYGLLKVANDYSLPWNKQELGPGVLQGGNRFEIKMEVHKGSAESVMSIRISGIVSCEMSKMFALIMDVDSRKKWDMAIAGTEVREKLDDHNEIIWSAYPSMAGGGNVTDYSLLRTWRKDEDRYIVASRSVAHPAVPVSDEKKYVRGEVNPSGFILTPWIMDDGMGEWRDDEKAAQTSFDYICQLDEKAQKMLGGTGGKADGMFVKVMVGSIEKMCTLLTT</sequence>
<feature type="compositionally biased region" description="Polar residues" evidence="7">
    <location>
        <begin position="19"/>
        <end position="38"/>
    </location>
</feature>
<dbReference type="Gene3D" id="3.10.129.10">
    <property type="entry name" value="Hotdog Thioesterase"/>
    <property type="match status" value="2"/>
</dbReference>
<dbReference type="InterPro" id="IPR040170">
    <property type="entry name" value="Cytosol_ACT"/>
</dbReference>
<comment type="pathway">
    <text evidence="2">Lipid metabolism; fatty acid metabolism.</text>
</comment>
<evidence type="ECO:0000256" key="5">
    <source>
        <dbReference type="ARBA" id="ARBA00022832"/>
    </source>
</evidence>
<name>A0ABQ6MBE9_9STRA</name>
<evidence type="ECO:0000259" key="8">
    <source>
        <dbReference type="PROSITE" id="PS50848"/>
    </source>
</evidence>
<keyword evidence="11" id="KW-1185">Reference proteome</keyword>